<keyword evidence="4" id="KW-1185">Reference proteome</keyword>
<evidence type="ECO:0000256" key="3">
    <source>
        <dbReference type="SAM" id="SignalP"/>
    </source>
</evidence>
<feature type="chain" id="PRO_5042224852" evidence="3">
    <location>
        <begin position="24"/>
        <end position="206"/>
    </location>
</feature>
<feature type="coiled-coil region" evidence="1">
    <location>
        <begin position="107"/>
        <end position="134"/>
    </location>
</feature>
<feature type="region of interest" description="Disordered" evidence="2">
    <location>
        <begin position="175"/>
        <end position="206"/>
    </location>
</feature>
<dbReference type="Proteomes" id="UP000035681">
    <property type="component" value="Unplaced"/>
</dbReference>
<feature type="compositionally biased region" description="Acidic residues" evidence="2">
    <location>
        <begin position="192"/>
        <end position="206"/>
    </location>
</feature>
<reference evidence="5" key="1">
    <citation type="submission" date="2024-02" db="UniProtKB">
        <authorList>
            <consortium name="WormBaseParasite"/>
        </authorList>
    </citation>
    <scope>IDENTIFICATION</scope>
</reference>
<evidence type="ECO:0000313" key="4">
    <source>
        <dbReference type="Proteomes" id="UP000035681"/>
    </source>
</evidence>
<evidence type="ECO:0000256" key="1">
    <source>
        <dbReference type="SAM" id="Coils"/>
    </source>
</evidence>
<feature type="signal peptide" evidence="3">
    <location>
        <begin position="1"/>
        <end position="23"/>
    </location>
</feature>
<organism evidence="4 5">
    <name type="scientific">Strongyloides stercoralis</name>
    <name type="common">Threadworm</name>
    <dbReference type="NCBI Taxonomy" id="6248"/>
    <lineage>
        <taxon>Eukaryota</taxon>
        <taxon>Metazoa</taxon>
        <taxon>Ecdysozoa</taxon>
        <taxon>Nematoda</taxon>
        <taxon>Chromadorea</taxon>
        <taxon>Rhabditida</taxon>
        <taxon>Tylenchina</taxon>
        <taxon>Panagrolaimomorpha</taxon>
        <taxon>Strongyloidoidea</taxon>
        <taxon>Strongyloididae</taxon>
        <taxon>Strongyloides</taxon>
    </lineage>
</organism>
<accession>A0AAF5DSI8</accession>
<dbReference type="WBParaSite" id="TCONS_00016655.p1">
    <property type="protein sequence ID" value="TCONS_00016655.p1"/>
    <property type="gene ID" value="XLOC_011303"/>
</dbReference>
<sequence length="206" mass="24560">MFLLKTNLLFLFVLFLSVTVSLQLKNVDSEKVIASNIIQENDLLSSLKNQKNDEINNLNIEKLETFTRLKRQSGPSRRRPQSPRGQQRPRRRPQNRLIPEVLRRKRERERQQRLRLIERRREELRRARERTITKRTTKLTTTTEAPIEEIEEIDIDSLLEDDDFVDRLMERIHERMMERGPPPLPPPSAEYEYGEDDEDTAEDDLS</sequence>
<evidence type="ECO:0000256" key="2">
    <source>
        <dbReference type="SAM" id="MobiDB-lite"/>
    </source>
</evidence>
<name>A0AAF5DSI8_STRER</name>
<dbReference type="AlphaFoldDB" id="A0AAF5DSI8"/>
<proteinExistence type="predicted"/>
<feature type="region of interest" description="Disordered" evidence="2">
    <location>
        <begin position="69"/>
        <end position="104"/>
    </location>
</feature>
<feature type="compositionally biased region" description="Basic residues" evidence="2">
    <location>
        <begin position="69"/>
        <end position="94"/>
    </location>
</feature>
<keyword evidence="1" id="KW-0175">Coiled coil</keyword>
<protein>
    <submittedName>
        <fullName evidence="5">Uncharacterized protein</fullName>
    </submittedName>
</protein>
<keyword evidence="3" id="KW-0732">Signal</keyword>
<evidence type="ECO:0000313" key="5">
    <source>
        <dbReference type="WBParaSite" id="TCONS_00016655.p1"/>
    </source>
</evidence>